<evidence type="ECO:0000313" key="1">
    <source>
        <dbReference type="EMBL" id="QJA93883.1"/>
    </source>
</evidence>
<organism evidence="1">
    <name type="scientific">viral metagenome</name>
    <dbReference type="NCBI Taxonomy" id="1070528"/>
    <lineage>
        <taxon>unclassified sequences</taxon>
        <taxon>metagenomes</taxon>
        <taxon>organismal metagenomes</taxon>
    </lineage>
</organism>
<dbReference type="EMBL" id="MT143184">
    <property type="protein sequence ID" value="QJA93883.1"/>
    <property type="molecule type" value="Genomic_DNA"/>
</dbReference>
<reference evidence="1" key="1">
    <citation type="submission" date="2020-03" db="EMBL/GenBank/DDBJ databases">
        <title>The deep terrestrial virosphere.</title>
        <authorList>
            <person name="Holmfeldt K."/>
            <person name="Nilsson E."/>
            <person name="Simone D."/>
            <person name="Lopez-Fernandez M."/>
            <person name="Wu X."/>
            <person name="de Brujin I."/>
            <person name="Lundin D."/>
            <person name="Andersson A."/>
            <person name="Bertilsson S."/>
            <person name="Dopson M."/>
        </authorList>
    </citation>
    <scope>NUCLEOTIDE SEQUENCE</scope>
    <source>
        <strain evidence="1">MM415B04089</strain>
    </source>
</reference>
<accession>A0A6M3LHF5</accession>
<sequence>MEDWIQGKAHELAYIQYVIDFEKLTRETQERLLKEAGEEYVKMKEIDND</sequence>
<proteinExistence type="predicted"/>
<name>A0A6M3LHF5_9ZZZZ</name>
<gene>
    <name evidence="1" type="ORF">MM415B04089_0012</name>
</gene>
<protein>
    <submittedName>
        <fullName evidence="1">Uncharacterized protein</fullName>
    </submittedName>
</protein>
<dbReference type="AlphaFoldDB" id="A0A6M3LHF5"/>